<sequence length="374" mass="39742">MTPASRRPARSDRSHVSLVQDLPDPSEVVEGTGDLSAAERSNLAAAESAIETFQASGWAAGQALAVIAKGHYHRDTHATFAEYLWDRWGLKTSPAYRLIEGYRLAALIAPKAGGRGVTVSHVTSLLPVVKADQEHGEQTAVALFTGAQAAVKEVGHGRKLTSVLLDGAVEELTKAGDLPKEGPERDQAVTALAHKAVVSLIREKTAGQSGDGAAEKPGKKRGPLRLAVPETLTEDLDEWTASLSAGLRMPLSRDVVVARIVELALEDSDALLAVAQRIESESAEKIGTARRWTWTPAGEARGYIRIAELKPKGHTAAKGAPPVGCALPGEEPCGETPVWKVTNHPVGKSAQPSTLHWCEEHLPEDSSPPGRWNG</sequence>
<dbReference type="EMBL" id="BSSA01000054">
    <property type="protein sequence ID" value="GLW75319.1"/>
    <property type="molecule type" value="Genomic_DNA"/>
</dbReference>
<name>A0A9W6V4B2_9ACTN</name>
<evidence type="ECO:0000313" key="2">
    <source>
        <dbReference type="EMBL" id="GLW75319.1"/>
    </source>
</evidence>
<evidence type="ECO:0000313" key="3">
    <source>
        <dbReference type="Proteomes" id="UP001165041"/>
    </source>
</evidence>
<dbReference type="RefSeq" id="WP_285740853.1">
    <property type="nucleotide sequence ID" value="NZ_BSSA01000054.1"/>
</dbReference>
<evidence type="ECO:0008006" key="4">
    <source>
        <dbReference type="Google" id="ProtNLM"/>
    </source>
</evidence>
<protein>
    <recommendedName>
        <fullName evidence="4">DUF222 domain-containing protein</fullName>
    </recommendedName>
</protein>
<proteinExistence type="predicted"/>
<accession>A0A9W6V4B2</accession>
<dbReference type="AlphaFoldDB" id="A0A9W6V4B2"/>
<gene>
    <name evidence="2" type="ORF">Kpho02_76160</name>
</gene>
<evidence type="ECO:0000256" key="1">
    <source>
        <dbReference type="SAM" id="MobiDB-lite"/>
    </source>
</evidence>
<organism evidence="2 3">
    <name type="scientific">Kitasatospora phosalacinea</name>
    <dbReference type="NCBI Taxonomy" id="2065"/>
    <lineage>
        <taxon>Bacteria</taxon>
        <taxon>Bacillati</taxon>
        <taxon>Actinomycetota</taxon>
        <taxon>Actinomycetes</taxon>
        <taxon>Kitasatosporales</taxon>
        <taxon>Streptomycetaceae</taxon>
        <taxon>Kitasatospora</taxon>
    </lineage>
</organism>
<dbReference type="Proteomes" id="UP001165041">
    <property type="component" value="Unassembled WGS sequence"/>
</dbReference>
<reference evidence="2" key="1">
    <citation type="submission" date="2023-02" db="EMBL/GenBank/DDBJ databases">
        <title>Kitasatospora phosalacinea NBRC 14627.</title>
        <authorList>
            <person name="Ichikawa N."/>
            <person name="Sato H."/>
            <person name="Tonouchi N."/>
        </authorList>
    </citation>
    <scope>NUCLEOTIDE SEQUENCE</scope>
    <source>
        <strain evidence="2">NBRC 14627</strain>
    </source>
</reference>
<comment type="caution">
    <text evidence="2">The sequence shown here is derived from an EMBL/GenBank/DDBJ whole genome shotgun (WGS) entry which is preliminary data.</text>
</comment>
<feature type="region of interest" description="Disordered" evidence="1">
    <location>
        <begin position="344"/>
        <end position="374"/>
    </location>
</feature>
<feature type="region of interest" description="Disordered" evidence="1">
    <location>
        <begin position="1"/>
        <end position="24"/>
    </location>
</feature>